<sequence>MTYKARQGDIVTLDFHPQKGHEQSGRRPAVIVSNDFFNKLSSLSLVCPISNSKSDFPLNVNLDDRTNTTGAILCQHIKSLDLAARNAVFVEKLPDDVMKEVKEIIVSEF</sequence>
<name>A0A177LBU1_9BACI</name>
<dbReference type="Pfam" id="PF02452">
    <property type="entry name" value="PemK_toxin"/>
    <property type="match status" value="1"/>
</dbReference>
<dbReference type="SUPFAM" id="SSF50118">
    <property type="entry name" value="Cell growth inhibitor/plasmid maintenance toxic component"/>
    <property type="match status" value="1"/>
</dbReference>
<dbReference type="GO" id="GO:0016075">
    <property type="term" value="P:rRNA catabolic process"/>
    <property type="evidence" value="ECO:0007669"/>
    <property type="project" value="TreeGrafter"/>
</dbReference>
<organism evidence="3 4">
    <name type="scientific">Domibacillus aminovorans</name>
    <dbReference type="NCBI Taxonomy" id="29332"/>
    <lineage>
        <taxon>Bacteria</taxon>
        <taxon>Bacillati</taxon>
        <taxon>Bacillota</taxon>
        <taxon>Bacilli</taxon>
        <taxon>Bacillales</taxon>
        <taxon>Bacillaceae</taxon>
        <taxon>Domibacillus</taxon>
    </lineage>
</organism>
<dbReference type="Proteomes" id="UP000076935">
    <property type="component" value="Unassembled WGS sequence"/>
</dbReference>
<dbReference type="GO" id="GO:0004521">
    <property type="term" value="F:RNA endonuclease activity"/>
    <property type="evidence" value="ECO:0007669"/>
    <property type="project" value="TreeGrafter"/>
</dbReference>
<dbReference type="PANTHER" id="PTHR33988:SF3">
    <property type="entry name" value="ENDORIBONUCLEASE TOXIN CHPB-RELATED"/>
    <property type="match status" value="1"/>
</dbReference>
<dbReference type="STRING" id="29332.AWH48_09485"/>
<comment type="similarity">
    <text evidence="1">Belongs to the PemK/MazF family.</text>
</comment>
<comment type="caution">
    <text evidence="3">The sequence shown here is derived from an EMBL/GenBank/DDBJ whole genome shotgun (WGS) entry which is preliminary data.</text>
</comment>
<dbReference type="GO" id="GO:0003677">
    <property type="term" value="F:DNA binding"/>
    <property type="evidence" value="ECO:0007669"/>
    <property type="project" value="InterPro"/>
</dbReference>
<protein>
    <submittedName>
        <fullName evidence="3">Toxin MazF</fullName>
    </submittedName>
</protein>
<gene>
    <name evidence="3" type="ORF">AWH49_06385</name>
</gene>
<accession>A0A177LBU1</accession>
<keyword evidence="2" id="KW-1277">Toxin-antitoxin system</keyword>
<proteinExistence type="inferred from homology"/>
<dbReference type="PANTHER" id="PTHR33988">
    <property type="entry name" value="ENDORIBONUCLEASE MAZF-RELATED"/>
    <property type="match status" value="1"/>
</dbReference>
<evidence type="ECO:0000313" key="3">
    <source>
        <dbReference type="EMBL" id="OAH63178.1"/>
    </source>
</evidence>
<dbReference type="RefSeq" id="WP_063964341.1">
    <property type="nucleotide sequence ID" value="NZ_JBCNAN010000047.1"/>
</dbReference>
<dbReference type="EMBL" id="LQWY01000002">
    <property type="protein sequence ID" value="OAH63178.1"/>
    <property type="molecule type" value="Genomic_DNA"/>
</dbReference>
<reference evidence="3 4" key="1">
    <citation type="submission" date="2016-01" db="EMBL/GenBank/DDBJ databases">
        <title>Investigation of taxonomic status of Bacillus aminovorans.</title>
        <authorList>
            <person name="Verma A."/>
            <person name="Pal Y."/>
            <person name="Krishnamurthi S."/>
        </authorList>
    </citation>
    <scope>NUCLEOTIDE SEQUENCE [LARGE SCALE GENOMIC DNA]</scope>
    <source>
        <strain evidence="3 4">DSM 1314</strain>
    </source>
</reference>
<dbReference type="Gene3D" id="2.30.30.110">
    <property type="match status" value="1"/>
</dbReference>
<keyword evidence="4" id="KW-1185">Reference proteome</keyword>
<dbReference type="GO" id="GO:0006402">
    <property type="term" value="P:mRNA catabolic process"/>
    <property type="evidence" value="ECO:0007669"/>
    <property type="project" value="TreeGrafter"/>
</dbReference>
<dbReference type="InterPro" id="IPR003477">
    <property type="entry name" value="PemK-like"/>
</dbReference>
<evidence type="ECO:0000256" key="2">
    <source>
        <dbReference type="ARBA" id="ARBA00022649"/>
    </source>
</evidence>
<dbReference type="InterPro" id="IPR011067">
    <property type="entry name" value="Plasmid_toxin/cell-grow_inhib"/>
</dbReference>
<evidence type="ECO:0000256" key="1">
    <source>
        <dbReference type="ARBA" id="ARBA00007521"/>
    </source>
</evidence>
<evidence type="ECO:0000313" key="4">
    <source>
        <dbReference type="Proteomes" id="UP000076935"/>
    </source>
</evidence>
<dbReference type="AlphaFoldDB" id="A0A177LBU1"/>